<sequence length="246" mass="27450">GPHFRPRPPPALPFRHAPAHARAKVPGSAERAQGDAQNSASAAAEICCRIATARLRGLLCSTVPGAGFERGPDLTDGAYALGQEKTCTVVRADALNYDGQVPHQRRYKFANRAWLFRRRPWPRGLLETAISVALLAWARNLLKRAYESVVLCRWKYGLSVVLELRRVVPVLRITCGAHERATEPLPHRLLTDSIHSAHPPNPKPRLILRCRTRLTTLDLLHRSSLSRCFSLHHIAVMLPSSRSNRV</sequence>
<proteinExistence type="predicted"/>
<dbReference type="EMBL" id="JAEFCI010003561">
    <property type="protein sequence ID" value="KAG5461497.1"/>
    <property type="molecule type" value="Genomic_DNA"/>
</dbReference>
<evidence type="ECO:0000256" key="1">
    <source>
        <dbReference type="SAM" id="MobiDB-lite"/>
    </source>
</evidence>
<feature type="non-terminal residue" evidence="2">
    <location>
        <position position="1"/>
    </location>
</feature>
<organism evidence="2 3">
    <name type="scientific">Olpidium bornovanus</name>
    <dbReference type="NCBI Taxonomy" id="278681"/>
    <lineage>
        <taxon>Eukaryota</taxon>
        <taxon>Fungi</taxon>
        <taxon>Fungi incertae sedis</taxon>
        <taxon>Olpidiomycota</taxon>
        <taxon>Olpidiomycotina</taxon>
        <taxon>Olpidiomycetes</taxon>
        <taxon>Olpidiales</taxon>
        <taxon>Olpidiaceae</taxon>
        <taxon>Olpidium</taxon>
    </lineage>
</organism>
<feature type="region of interest" description="Disordered" evidence="1">
    <location>
        <begin position="1"/>
        <end position="36"/>
    </location>
</feature>
<name>A0A8H8DKT3_9FUNG</name>
<evidence type="ECO:0000313" key="2">
    <source>
        <dbReference type="EMBL" id="KAG5461497.1"/>
    </source>
</evidence>
<accession>A0A8H8DKT3</accession>
<keyword evidence="3" id="KW-1185">Reference proteome</keyword>
<gene>
    <name evidence="2" type="ORF">BJ554DRAFT_6298</name>
</gene>
<dbReference type="Proteomes" id="UP000673691">
    <property type="component" value="Unassembled WGS sequence"/>
</dbReference>
<reference evidence="2 3" key="1">
    <citation type="journal article" name="Sci. Rep.">
        <title>Genome-scale phylogenetic analyses confirm Olpidium as the closest living zoosporic fungus to the non-flagellated, terrestrial fungi.</title>
        <authorList>
            <person name="Chang Y."/>
            <person name="Rochon D."/>
            <person name="Sekimoto S."/>
            <person name="Wang Y."/>
            <person name="Chovatia M."/>
            <person name="Sandor L."/>
            <person name="Salamov A."/>
            <person name="Grigoriev I.V."/>
            <person name="Stajich J.E."/>
            <person name="Spatafora J.W."/>
        </authorList>
    </citation>
    <scope>NUCLEOTIDE SEQUENCE [LARGE SCALE GENOMIC DNA]</scope>
    <source>
        <strain evidence="2">S191</strain>
    </source>
</reference>
<dbReference type="AlphaFoldDB" id="A0A8H8DKT3"/>
<protein>
    <submittedName>
        <fullName evidence="2">Uncharacterized protein</fullName>
    </submittedName>
</protein>
<comment type="caution">
    <text evidence="2">The sequence shown here is derived from an EMBL/GenBank/DDBJ whole genome shotgun (WGS) entry which is preliminary data.</text>
</comment>
<evidence type="ECO:0000313" key="3">
    <source>
        <dbReference type="Proteomes" id="UP000673691"/>
    </source>
</evidence>